<reference evidence="1 2" key="1">
    <citation type="submission" date="2015-07" db="EMBL/GenBank/DDBJ databases">
        <authorList>
            <person name="Noorani M."/>
        </authorList>
    </citation>
    <scope>NUCLEOTIDE SEQUENCE [LARGE SCALE GENOMIC DNA]</scope>
    <source>
        <strain evidence="1 2">W1435</strain>
    </source>
</reference>
<dbReference type="Proteomes" id="UP000060345">
    <property type="component" value="Chromosome 1"/>
</dbReference>
<evidence type="ECO:0000313" key="2">
    <source>
        <dbReference type="Proteomes" id="UP000060345"/>
    </source>
</evidence>
<evidence type="ECO:0000313" key="1">
    <source>
        <dbReference type="EMBL" id="AKU68752.1"/>
    </source>
</evidence>
<protein>
    <submittedName>
        <fullName evidence="1">Uncharacterized protein</fullName>
    </submittedName>
</protein>
<accession>A0A0K1NI25</accession>
<dbReference type="KEGG" id="pfus:ADJ77_02660"/>
<proteinExistence type="predicted"/>
<name>A0A0K1NI25_9BACT</name>
<organism evidence="1 2">
    <name type="scientific">Prevotella fusca JCM 17724</name>
    <dbReference type="NCBI Taxonomy" id="1236517"/>
    <lineage>
        <taxon>Bacteria</taxon>
        <taxon>Pseudomonadati</taxon>
        <taxon>Bacteroidota</taxon>
        <taxon>Bacteroidia</taxon>
        <taxon>Bacteroidales</taxon>
        <taxon>Prevotellaceae</taxon>
        <taxon>Prevotella</taxon>
    </lineage>
</organism>
<dbReference type="EMBL" id="CP012074">
    <property type="protein sequence ID" value="AKU68752.1"/>
    <property type="molecule type" value="Genomic_DNA"/>
</dbReference>
<sequence length="64" mass="7540">MQVFDSLQVTTLLKPVIFVLLFEPDSRTIVKIFQMHFFRISQGKANRRTVADIDKRSIVTMIWI</sequence>
<dbReference type="AlphaFoldDB" id="A0A0K1NI25"/>
<gene>
    <name evidence="1" type="ORF">ADJ77_02660</name>
</gene>